<evidence type="ECO:0000313" key="2">
    <source>
        <dbReference type="Proteomes" id="UP000001645"/>
    </source>
</evidence>
<dbReference type="AlphaFoldDB" id="A0A803XU72"/>
<name>A0A803XU72_MELGA</name>
<sequence length="73" mass="8471">MVLDKDVEVGVEFAGLLIEEFSRRRYDRLSPGVLGGVSELHEHATFLVDSLWDCTRKRLHERDRISTMLLQMP</sequence>
<protein>
    <submittedName>
        <fullName evidence="1">Uncharacterized protein</fullName>
    </submittedName>
</protein>
<dbReference type="Proteomes" id="UP000001645">
    <property type="component" value="Chromosome 5"/>
</dbReference>
<dbReference type="Ensembl" id="ENSMGAT00000032526.1">
    <property type="protein sequence ID" value="ENSMGAP00000023068.1"/>
    <property type="gene ID" value="ENSMGAG00000022141.1"/>
</dbReference>
<reference evidence="1 2" key="1">
    <citation type="journal article" date="2010" name="PLoS Biol.">
        <title>Multi-platform next-generation sequencing of the domestic turkey (Meleagris gallopavo): genome assembly and analysis.</title>
        <authorList>
            <person name="Dalloul R.A."/>
            <person name="Long J.A."/>
            <person name="Zimin A.V."/>
            <person name="Aslam L."/>
            <person name="Beal K."/>
            <person name="Blomberg L.A."/>
            <person name="Bouffard P."/>
            <person name="Burt D.W."/>
            <person name="Crasta O."/>
            <person name="Crooijmans R.P."/>
            <person name="Cooper K."/>
            <person name="Coulombe R.A."/>
            <person name="De S."/>
            <person name="Delany M.E."/>
            <person name="Dodgson J.B."/>
            <person name="Dong J.J."/>
            <person name="Evans C."/>
            <person name="Frederickson K.M."/>
            <person name="Flicek P."/>
            <person name="Florea L."/>
            <person name="Folkerts O."/>
            <person name="Groenen M.A."/>
            <person name="Harkins T.T."/>
            <person name="Herrero J."/>
            <person name="Hoffmann S."/>
            <person name="Megens H.J."/>
            <person name="Jiang A."/>
            <person name="de Jong P."/>
            <person name="Kaiser P."/>
            <person name="Kim H."/>
            <person name="Kim K.W."/>
            <person name="Kim S."/>
            <person name="Langenberger D."/>
            <person name="Lee M.K."/>
            <person name="Lee T."/>
            <person name="Mane S."/>
            <person name="Marcais G."/>
            <person name="Marz M."/>
            <person name="McElroy A.P."/>
            <person name="Modise T."/>
            <person name="Nefedov M."/>
            <person name="Notredame C."/>
            <person name="Paton I.R."/>
            <person name="Payne W.S."/>
            <person name="Pertea G."/>
            <person name="Prickett D."/>
            <person name="Puiu D."/>
            <person name="Qioa D."/>
            <person name="Raineri E."/>
            <person name="Ruffier M."/>
            <person name="Salzberg S.L."/>
            <person name="Schatz M.C."/>
            <person name="Scheuring C."/>
            <person name="Schmidt C.J."/>
            <person name="Schroeder S."/>
            <person name="Searle S.M."/>
            <person name="Smith E.J."/>
            <person name="Smith J."/>
            <person name="Sonstegard T.S."/>
            <person name="Stadler P.F."/>
            <person name="Tafer H."/>
            <person name="Tu Z.J."/>
            <person name="Van Tassell C.P."/>
            <person name="Vilella A.J."/>
            <person name="Williams K.P."/>
            <person name="Yorke J.A."/>
            <person name="Zhang L."/>
            <person name="Zhang H.B."/>
            <person name="Zhang X."/>
            <person name="Zhang Y."/>
            <person name="Reed K.M."/>
        </authorList>
    </citation>
    <scope>NUCLEOTIDE SEQUENCE [LARGE SCALE GENOMIC DNA]</scope>
</reference>
<reference evidence="1" key="2">
    <citation type="submission" date="2025-08" db="UniProtKB">
        <authorList>
            <consortium name="Ensembl"/>
        </authorList>
    </citation>
    <scope>IDENTIFICATION</scope>
</reference>
<proteinExistence type="predicted"/>
<reference evidence="1" key="3">
    <citation type="submission" date="2025-09" db="UniProtKB">
        <authorList>
            <consortium name="Ensembl"/>
        </authorList>
    </citation>
    <scope>IDENTIFICATION</scope>
</reference>
<organism evidence="1 2">
    <name type="scientific">Meleagris gallopavo</name>
    <name type="common">Wild turkey</name>
    <dbReference type="NCBI Taxonomy" id="9103"/>
    <lineage>
        <taxon>Eukaryota</taxon>
        <taxon>Metazoa</taxon>
        <taxon>Chordata</taxon>
        <taxon>Craniata</taxon>
        <taxon>Vertebrata</taxon>
        <taxon>Euteleostomi</taxon>
        <taxon>Archelosauria</taxon>
        <taxon>Archosauria</taxon>
        <taxon>Dinosauria</taxon>
        <taxon>Saurischia</taxon>
        <taxon>Theropoda</taxon>
        <taxon>Coelurosauria</taxon>
        <taxon>Aves</taxon>
        <taxon>Neognathae</taxon>
        <taxon>Galloanserae</taxon>
        <taxon>Galliformes</taxon>
        <taxon>Phasianidae</taxon>
        <taxon>Meleagridinae</taxon>
        <taxon>Meleagris</taxon>
    </lineage>
</organism>
<keyword evidence="2" id="KW-1185">Reference proteome</keyword>
<dbReference type="InParanoid" id="A0A803XU72"/>
<accession>A0A803XU72</accession>
<evidence type="ECO:0000313" key="1">
    <source>
        <dbReference type="Ensembl" id="ENSMGAP00000023068.1"/>
    </source>
</evidence>